<evidence type="ECO:0000256" key="9">
    <source>
        <dbReference type="SAM" id="MobiDB-lite"/>
    </source>
</evidence>
<feature type="domain" description="Kinesin motor" evidence="10">
    <location>
        <begin position="555"/>
        <end position="1012"/>
    </location>
</feature>
<keyword evidence="5 7" id="KW-0067">ATP-binding</keyword>
<feature type="region of interest" description="Disordered" evidence="9">
    <location>
        <begin position="2143"/>
        <end position="2196"/>
    </location>
</feature>
<dbReference type="InterPro" id="IPR027417">
    <property type="entry name" value="P-loop_NTPase"/>
</dbReference>
<dbReference type="Gene3D" id="1.10.287.1490">
    <property type="match status" value="1"/>
</dbReference>
<keyword evidence="6 8" id="KW-0175">Coiled coil</keyword>
<feature type="coiled-coil region" evidence="8">
    <location>
        <begin position="1232"/>
        <end position="1329"/>
    </location>
</feature>
<evidence type="ECO:0000256" key="7">
    <source>
        <dbReference type="PROSITE-ProRule" id="PRU00283"/>
    </source>
</evidence>
<evidence type="ECO:0000256" key="6">
    <source>
        <dbReference type="ARBA" id="ARBA00023054"/>
    </source>
</evidence>
<reference evidence="11" key="1">
    <citation type="submission" date="2021-01" db="EMBL/GenBank/DDBJ databases">
        <authorList>
            <person name="Kaushik A."/>
        </authorList>
    </citation>
    <scope>NUCLEOTIDE SEQUENCE</scope>
    <source>
        <strain evidence="11">AG2-2IIIB</strain>
    </source>
</reference>
<gene>
    <name evidence="11" type="ORF">RDB_LOCUS93379</name>
</gene>
<feature type="compositionally biased region" description="Pro residues" evidence="9">
    <location>
        <begin position="1406"/>
        <end position="1415"/>
    </location>
</feature>
<feature type="compositionally biased region" description="Pro residues" evidence="9">
    <location>
        <begin position="19"/>
        <end position="30"/>
    </location>
</feature>
<evidence type="ECO:0000256" key="4">
    <source>
        <dbReference type="ARBA" id="ARBA00022741"/>
    </source>
</evidence>
<dbReference type="Gene3D" id="3.30.200.110">
    <property type="entry name" value="Inositol-pentakisphosphate 2-kinase, N-lobe"/>
    <property type="match status" value="2"/>
</dbReference>
<comment type="subcellular location">
    <subcellularLocation>
        <location evidence="2">Cytoplasm</location>
    </subcellularLocation>
</comment>
<dbReference type="PROSITE" id="PS50067">
    <property type="entry name" value="KINESIN_MOTOR_2"/>
    <property type="match status" value="1"/>
</dbReference>
<feature type="region of interest" description="Disordered" evidence="9">
    <location>
        <begin position="125"/>
        <end position="189"/>
    </location>
</feature>
<comment type="catalytic activity">
    <reaction evidence="1">
        <text>1D-myo-inositol 1,3,4,5,6-pentakisphosphate + ATP = 1D-myo-inositol hexakisphosphate + ADP + H(+)</text>
        <dbReference type="Rhea" id="RHEA:20313"/>
        <dbReference type="ChEBI" id="CHEBI:15378"/>
        <dbReference type="ChEBI" id="CHEBI:30616"/>
        <dbReference type="ChEBI" id="CHEBI:57733"/>
        <dbReference type="ChEBI" id="CHEBI:58130"/>
        <dbReference type="ChEBI" id="CHEBI:456216"/>
        <dbReference type="EC" id="2.7.1.158"/>
    </reaction>
</comment>
<dbReference type="GO" id="GO:0005875">
    <property type="term" value="C:microtubule associated complex"/>
    <property type="evidence" value="ECO:0007669"/>
    <property type="project" value="TreeGrafter"/>
</dbReference>
<dbReference type="PRINTS" id="PR00380">
    <property type="entry name" value="KINESINHEAVY"/>
</dbReference>
<feature type="compositionally biased region" description="Basic and acidic residues" evidence="9">
    <location>
        <begin position="2143"/>
        <end position="2173"/>
    </location>
</feature>
<dbReference type="GO" id="GO:0008017">
    <property type="term" value="F:microtubule binding"/>
    <property type="evidence" value="ECO:0007669"/>
    <property type="project" value="InterPro"/>
</dbReference>
<feature type="region of interest" description="Disordered" evidence="9">
    <location>
        <begin position="1404"/>
        <end position="1518"/>
    </location>
</feature>
<proteinExistence type="inferred from homology"/>
<dbReference type="InterPro" id="IPR019821">
    <property type="entry name" value="Kinesin_motor_CS"/>
</dbReference>
<dbReference type="Pfam" id="PF06090">
    <property type="entry name" value="Ins_P5_2-kin"/>
    <property type="match status" value="1"/>
</dbReference>
<name>A0A8H3BHX4_9AGAM</name>
<feature type="compositionally biased region" description="Acidic residues" evidence="9">
    <location>
        <begin position="171"/>
        <end position="187"/>
    </location>
</feature>
<dbReference type="InterPro" id="IPR009286">
    <property type="entry name" value="Ins_P5_2-kin"/>
</dbReference>
<feature type="coiled-coil region" evidence="8">
    <location>
        <begin position="2312"/>
        <end position="2445"/>
    </location>
</feature>
<dbReference type="GO" id="GO:0035299">
    <property type="term" value="F:inositol-1,3,4,5,6-pentakisphosphate 2-kinase activity"/>
    <property type="evidence" value="ECO:0007669"/>
    <property type="project" value="UniProtKB-EC"/>
</dbReference>
<dbReference type="PANTHER" id="PTHR47969">
    <property type="entry name" value="CHROMOSOME-ASSOCIATED KINESIN KIF4A-RELATED"/>
    <property type="match status" value="1"/>
</dbReference>
<dbReference type="GO" id="GO:0003777">
    <property type="term" value="F:microtubule motor activity"/>
    <property type="evidence" value="ECO:0007669"/>
    <property type="project" value="InterPro"/>
</dbReference>
<keyword evidence="3" id="KW-0963">Cytoplasm</keyword>
<feature type="compositionally biased region" description="Basic and acidic residues" evidence="9">
    <location>
        <begin position="2183"/>
        <end position="2196"/>
    </location>
</feature>
<dbReference type="GO" id="GO:0005524">
    <property type="term" value="F:ATP binding"/>
    <property type="evidence" value="ECO:0007669"/>
    <property type="project" value="UniProtKB-UniRule"/>
</dbReference>
<organism evidence="11 12">
    <name type="scientific">Rhizoctonia solani</name>
    <dbReference type="NCBI Taxonomy" id="456999"/>
    <lineage>
        <taxon>Eukaryota</taxon>
        <taxon>Fungi</taxon>
        <taxon>Dikarya</taxon>
        <taxon>Basidiomycota</taxon>
        <taxon>Agaricomycotina</taxon>
        <taxon>Agaricomycetes</taxon>
        <taxon>Cantharellales</taxon>
        <taxon>Ceratobasidiaceae</taxon>
        <taxon>Rhizoctonia</taxon>
    </lineage>
</organism>
<feature type="compositionally biased region" description="Low complexity" evidence="9">
    <location>
        <begin position="818"/>
        <end position="832"/>
    </location>
</feature>
<evidence type="ECO:0000256" key="3">
    <source>
        <dbReference type="ARBA" id="ARBA00022490"/>
    </source>
</evidence>
<dbReference type="InterPro" id="IPR036961">
    <property type="entry name" value="Kinesin_motor_dom_sf"/>
</dbReference>
<feature type="coiled-coil region" evidence="8">
    <location>
        <begin position="1626"/>
        <end position="1764"/>
    </location>
</feature>
<comment type="caution">
    <text evidence="11">The sequence shown here is derived from an EMBL/GenBank/DDBJ whole genome shotgun (WGS) entry which is preliminary data.</text>
</comment>
<dbReference type="InterPro" id="IPR027640">
    <property type="entry name" value="Kinesin-like_fam"/>
</dbReference>
<dbReference type="Gene3D" id="3.40.850.10">
    <property type="entry name" value="Kinesin motor domain"/>
    <property type="match status" value="1"/>
</dbReference>
<dbReference type="InterPro" id="IPR001752">
    <property type="entry name" value="Kinesin_motor_dom"/>
</dbReference>
<evidence type="ECO:0000256" key="5">
    <source>
        <dbReference type="ARBA" id="ARBA00022840"/>
    </source>
</evidence>
<protein>
    <recommendedName>
        <fullName evidence="10">Kinesin motor domain-containing protein</fullName>
    </recommendedName>
</protein>
<feature type="compositionally biased region" description="Low complexity" evidence="9">
    <location>
        <begin position="1472"/>
        <end position="1490"/>
    </location>
</feature>
<feature type="region of interest" description="Disordered" evidence="9">
    <location>
        <begin position="1571"/>
        <end position="1593"/>
    </location>
</feature>
<keyword evidence="4 7" id="KW-0547">Nucleotide-binding</keyword>
<feature type="coiled-coil region" evidence="8">
    <location>
        <begin position="1529"/>
        <end position="1563"/>
    </location>
</feature>
<feature type="region of interest" description="Disordered" evidence="9">
    <location>
        <begin position="804"/>
        <end position="896"/>
    </location>
</feature>
<dbReference type="GO" id="GO:0051231">
    <property type="term" value="P:spindle elongation"/>
    <property type="evidence" value="ECO:0007669"/>
    <property type="project" value="TreeGrafter"/>
</dbReference>
<evidence type="ECO:0000259" key="10">
    <source>
        <dbReference type="PROSITE" id="PS50067"/>
    </source>
</evidence>
<dbReference type="EMBL" id="CAJMWT010002915">
    <property type="protein sequence ID" value="CAE6458001.1"/>
    <property type="molecule type" value="Genomic_DNA"/>
</dbReference>
<feature type="binding site" evidence="7">
    <location>
        <begin position="653"/>
        <end position="660"/>
    </location>
    <ligand>
        <name>ATP</name>
        <dbReference type="ChEBI" id="CHEBI:30616"/>
    </ligand>
</feature>
<dbReference type="Pfam" id="PF00225">
    <property type="entry name" value="Kinesin"/>
    <property type="match status" value="2"/>
</dbReference>
<dbReference type="GO" id="GO:0007052">
    <property type="term" value="P:mitotic spindle organization"/>
    <property type="evidence" value="ECO:0007669"/>
    <property type="project" value="TreeGrafter"/>
</dbReference>
<comment type="similarity">
    <text evidence="7">Belongs to the TRAFAC class myosin-kinesin ATPase superfamily. Kinesin family.</text>
</comment>
<dbReference type="SUPFAM" id="SSF52540">
    <property type="entry name" value="P-loop containing nucleoside triphosphate hydrolases"/>
    <property type="match status" value="1"/>
</dbReference>
<dbReference type="GO" id="GO:0005737">
    <property type="term" value="C:cytoplasm"/>
    <property type="evidence" value="ECO:0007669"/>
    <property type="project" value="UniProtKB-SubCell"/>
</dbReference>
<evidence type="ECO:0000256" key="1">
    <source>
        <dbReference type="ARBA" id="ARBA00001774"/>
    </source>
</evidence>
<evidence type="ECO:0000256" key="2">
    <source>
        <dbReference type="ARBA" id="ARBA00004496"/>
    </source>
</evidence>
<feature type="coiled-coil region" evidence="8">
    <location>
        <begin position="1028"/>
        <end position="1175"/>
    </location>
</feature>
<dbReference type="SMART" id="SM00129">
    <property type="entry name" value="KISc"/>
    <property type="match status" value="1"/>
</dbReference>
<feature type="compositionally biased region" description="Pro residues" evidence="9">
    <location>
        <begin position="2247"/>
        <end position="2272"/>
    </location>
</feature>
<feature type="region of interest" description="Disordered" evidence="9">
    <location>
        <begin position="1"/>
        <end position="37"/>
    </location>
</feature>
<dbReference type="InterPro" id="IPR043001">
    <property type="entry name" value="IP5_2-K_N_lobe"/>
</dbReference>
<sequence>MENEPLTADGRDPATQPKQRPPAQPLPTHEPIPDISTTSPRVWKYISEGGATIVFSYRGPHHDVFSHSVVRLRKAVRDIPRAMTLKQFEASGIKLGEVDGPGNSEVVEPEEGTITRPLEMAEKVRLRTKGSNDSIRSVGSMRSVHGPRRMSISYQPPAGHDSDSDSGWVGDSDDEGLGEAEQADDPTIEFQTKVTSKLVPLHYLPRLDSVKVGKRWIAELARISERARPAARRRVDGIDLKRKKGVVADDLVGWEGWAVEIKPKWGFLPSPTHLSPETAEYKLKRCRYCMHAYHASRSETHEERGISYCPLDLFSGDPGRVRKALGALWDAWDASGGSVNNLKIFVRGKILKPRPAKGSEVREFKELEEFLESRGEGMRGVFIETLGRMLDSSPLLAKLSLLMRSLDALDIEGIERLWREAKHLPMVGLTPPIASDEDEPSLDDWEEFATEYLAHGLYVSSEPYPTDPPREEDLKYWLASYLMSATFKDCSVMLRFPPGKVSPDWTFDNPERDVSKPLMTAIDLDPKSMRRLQKWFDMDRDIVTHYADAVEHGRAQGVAVRIRPGNEHDLTHIPARFQKTVVHAQNGTTVAVDATAATNTGAGTTAPPPKKQVFTFDQAHSPGTTQHQLFTTTAAPLVDRFVQGFNCTVLAYGQTSSGKTYTMSGIDLDGDPSDPDNGMGIIPRAVATIFAKARELREERGAAWQCTVKASFIELYNEDLIDLLADDAAGRREVQIREDKDGNIIWGGLREVPVKNVADVLNLLRQGTSLRRTNETDMNAQSSRSHAIFSLTLVQKKYTGSAPLPRTSLQAPAAANGRTSPLLPSPSRLARPGSMLVGGKDSSGRVGSPTFGRPSTPSFASAISRGSGIRPASAMALRPSAANRPGTPDEEEKPAGGEWVSVVSKFHFVDLAGSERLKRTAAQGERVKEGISINGGLLALGNVISALGDPSKSRAFGGHVHVPYRDSKLTRLLQDSLGGNAHTLMIACVSPAEYNAAETINTLKYANRARNIRNRAEIKEKEEGWEDLEWLQGQVSKLRKEVKALKEGGAVASTGGTAANAAETEAKERELQMLQTEYDDMRQRLAGTSEELARLRLTLEDRGGASGGAGKYEEIVAPVIEEYEKQISHMETQIKLQKTAVRHTENELADKEVELEEIQKRANQADSYIEELRLRLGKAAEQERSRESYVRDLEQQIKTFTESSSSTSGTLVELQRELSRYKETETTNSHYISELESRLARHDKDVESLRNDMVKLERELAQSRERCKTMDSLVETLRAEREAERKDRDEWSKTLAAREKKVEELESRMAEVEKMRTELQSERERLGNAVGGVERARRSIEFTAPATNGSGEAVVIAEELEQLRKQHAETLQELNAVNSRYQDALHDISDLYAQINEAKLQAIENQPPPVPPLPTTEPSGPDEVRSPTPTSRRRAGSRAAPDSAMRSARGTESPSQKRLFFRPAASSESLHARSQSQSVSLSQELSSARSPKSLFANGSENSEGSEGHGIKRLGHRTQLSLTIPSERSAEDLEREIQELQAILKTREAEIVALENTIKDNEREASFRALSSGTDVKPNGTDAYVNGDYNPRDSLSPETMRNFAEIRKSLQVLPGKDEGVGASLGRLDELMRSMAKKESQHRELVDRLNDELEKLKKQHEDLTALSRDQTHNMSMETDALKTRLSEFDEKHAAITAELEQIRTREQELQDQIRLANESHASEIANLKAEHAAELERKDAALSTRIAELQSNHETALAQAAALLATTRHEYAESLGAMQSESDDDLRKQTQEHEAAIAAIKGEHQTKLEELRAGHAAALSAHTAESEAAATRIREEHQAVIERLKLEHSETLGRVQNEGSVALQRLKDEHTAVLKQLDIARDGTLAESMSSQALAIQQLQGEHAAAIARKEAAIKEDMESARAEHARILKRREEEHEAGLKAAAAKHEAALDDLRKAHSIELERISTQLQEAATAHASAMEQLRVTHDEALRRKTQEHAGILNEKELSYQHSFAQLKASHQAELAATQLTLVSNQVEHKDALDSTIAEREEQLGRLREEHEQQIAQLQEAHNKDKSELDARYEAMAVELEGYKTKLEALHAQESSTANAESAHQTALDKLGRELGEVTESRAALSAEVETLRAQLEEARSQQTTHAEESTKHQATVDELEREREAVSSLQSELQKAAEEREALEAEKNKQDTLIKDLLAQLATKATTPEPSEEHHRSAPRVSEGARNMTYNRANGLPPAKLPPLTPPPSIPPPPVPTAVPPVPSIPDSATTRTGTTSVSSHADSTAESSVATSQATDPNTAAQLEKQAKQLDEAQAMIKTLNKQLTHCEGDLQAHMDLVATLETSLSDSERNLRKSRSQSMELVKERDSLINQVQGLRAQLEEAQNELAQVRRSVVEEKHSLEQRLDDERRAKDRARQQLESRMEELQRRKSKFACI</sequence>
<evidence type="ECO:0000313" key="11">
    <source>
        <dbReference type="EMBL" id="CAE6458001.1"/>
    </source>
</evidence>
<feature type="region of interest" description="Disordered" evidence="9">
    <location>
        <begin position="2212"/>
        <end position="2309"/>
    </location>
</feature>
<dbReference type="Proteomes" id="UP000663843">
    <property type="component" value="Unassembled WGS sequence"/>
</dbReference>
<feature type="compositionally biased region" description="Polar residues" evidence="9">
    <location>
        <begin position="2275"/>
        <end position="2309"/>
    </location>
</feature>
<keyword evidence="7" id="KW-0505">Motor protein</keyword>
<evidence type="ECO:0000313" key="12">
    <source>
        <dbReference type="Proteomes" id="UP000663843"/>
    </source>
</evidence>
<dbReference type="PANTHER" id="PTHR47969:SF15">
    <property type="entry name" value="CHROMOSOME-ASSOCIATED KINESIN KIF4A-RELATED"/>
    <property type="match status" value="1"/>
</dbReference>
<dbReference type="PROSITE" id="PS00411">
    <property type="entry name" value="KINESIN_MOTOR_1"/>
    <property type="match status" value="1"/>
</dbReference>
<evidence type="ECO:0000256" key="8">
    <source>
        <dbReference type="SAM" id="Coils"/>
    </source>
</evidence>
<dbReference type="GO" id="GO:0007018">
    <property type="term" value="P:microtubule-based movement"/>
    <property type="evidence" value="ECO:0007669"/>
    <property type="project" value="InterPro"/>
</dbReference>
<accession>A0A8H3BHX4</accession>
<feature type="coiled-coil region" evidence="8">
    <location>
        <begin position="1353"/>
        <end position="1401"/>
    </location>
</feature>